<keyword evidence="3" id="KW-1185">Reference proteome</keyword>
<comment type="caution">
    <text evidence="2">The sequence shown here is derived from an EMBL/GenBank/DDBJ whole genome shotgun (WGS) entry which is preliminary data.</text>
</comment>
<dbReference type="AlphaFoldDB" id="A0A4R6IKH6"/>
<dbReference type="Proteomes" id="UP000295499">
    <property type="component" value="Unassembled WGS sequence"/>
</dbReference>
<sequence>MENNNSYDQEDSLPKDQDDETQFENPSVDPGFETSEPHALTGREDKRTGNIDANKSIKEMREEHEANVEKEDEEGDDALNYKNDRENGAYNPKNI</sequence>
<dbReference type="OrthoDB" id="772624at2"/>
<gene>
    <name evidence="2" type="ORF">CLV32_1523</name>
</gene>
<accession>A0A4R6IKH6</accession>
<reference evidence="2 3" key="1">
    <citation type="submission" date="2019-03" db="EMBL/GenBank/DDBJ databases">
        <title>Genomic Encyclopedia of Archaeal and Bacterial Type Strains, Phase II (KMG-II): from individual species to whole genera.</title>
        <authorList>
            <person name="Goeker M."/>
        </authorList>
    </citation>
    <scope>NUCLEOTIDE SEQUENCE [LARGE SCALE GENOMIC DNA]</scope>
    <source>
        <strain evidence="2 3">DSM 19034</strain>
    </source>
</reference>
<dbReference type="RefSeq" id="WP_133553995.1">
    <property type="nucleotide sequence ID" value="NZ_SNWM01000002.1"/>
</dbReference>
<name>A0A4R6IKH6_9SPHI</name>
<protein>
    <submittedName>
        <fullName evidence="2">Uncharacterized protein</fullName>
    </submittedName>
</protein>
<feature type="compositionally biased region" description="Basic and acidic residues" evidence="1">
    <location>
        <begin position="41"/>
        <end position="69"/>
    </location>
</feature>
<dbReference type="EMBL" id="SNWM01000002">
    <property type="protein sequence ID" value="TDO22547.1"/>
    <property type="molecule type" value="Genomic_DNA"/>
</dbReference>
<organism evidence="2 3">
    <name type="scientific">Pedobacter duraquae</name>
    <dbReference type="NCBI Taxonomy" id="425511"/>
    <lineage>
        <taxon>Bacteria</taxon>
        <taxon>Pseudomonadati</taxon>
        <taxon>Bacteroidota</taxon>
        <taxon>Sphingobacteriia</taxon>
        <taxon>Sphingobacteriales</taxon>
        <taxon>Sphingobacteriaceae</taxon>
        <taxon>Pedobacter</taxon>
    </lineage>
</organism>
<evidence type="ECO:0000256" key="1">
    <source>
        <dbReference type="SAM" id="MobiDB-lite"/>
    </source>
</evidence>
<feature type="region of interest" description="Disordered" evidence="1">
    <location>
        <begin position="1"/>
        <end position="95"/>
    </location>
</feature>
<evidence type="ECO:0000313" key="2">
    <source>
        <dbReference type="EMBL" id="TDO22547.1"/>
    </source>
</evidence>
<proteinExistence type="predicted"/>
<evidence type="ECO:0000313" key="3">
    <source>
        <dbReference type="Proteomes" id="UP000295499"/>
    </source>
</evidence>